<proteinExistence type="inferred from homology"/>
<evidence type="ECO:0000313" key="3">
    <source>
        <dbReference type="EMBL" id="CEM46233.1"/>
    </source>
</evidence>
<dbReference type="InterPro" id="IPR013785">
    <property type="entry name" value="Aldolase_TIM"/>
</dbReference>
<reference evidence="3" key="1">
    <citation type="submission" date="2014-11" db="EMBL/GenBank/DDBJ databases">
        <authorList>
            <person name="Otto D Thomas"/>
            <person name="Naeem Raeece"/>
        </authorList>
    </citation>
    <scope>NUCLEOTIDE SEQUENCE</scope>
</reference>
<dbReference type="GO" id="GO:0000162">
    <property type="term" value="P:L-tryptophan biosynthetic process"/>
    <property type="evidence" value="ECO:0007669"/>
    <property type="project" value="TreeGrafter"/>
</dbReference>
<dbReference type="GO" id="GO:0000105">
    <property type="term" value="P:L-histidine biosynthetic process"/>
    <property type="evidence" value="ECO:0007669"/>
    <property type="project" value="UniProtKB-KW"/>
</dbReference>
<keyword evidence="2" id="KW-0028">Amino-acid biosynthesis</keyword>
<dbReference type="VEuPathDB" id="CryptoDB:Cvel_29924"/>
<evidence type="ECO:0000256" key="2">
    <source>
        <dbReference type="RuleBase" id="RU003657"/>
    </source>
</evidence>
<dbReference type="Pfam" id="PF00977">
    <property type="entry name" value="His_biosynth"/>
    <property type="match status" value="1"/>
</dbReference>
<accession>A0A0G4HPS9</accession>
<organism evidence="3">
    <name type="scientific">Chromera velia CCMP2878</name>
    <dbReference type="NCBI Taxonomy" id="1169474"/>
    <lineage>
        <taxon>Eukaryota</taxon>
        <taxon>Sar</taxon>
        <taxon>Alveolata</taxon>
        <taxon>Colpodellida</taxon>
        <taxon>Chromeraceae</taxon>
        <taxon>Chromera</taxon>
    </lineage>
</organism>
<dbReference type="InterPro" id="IPR011060">
    <property type="entry name" value="RibuloseP-bd_barrel"/>
</dbReference>
<gene>
    <name evidence="3" type="ORF">Cvel_29924</name>
</gene>
<dbReference type="AlphaFoldDB" id="A0A0G4HPS9"/>
<keyword evidence="2" id="KW-0368">Histidine biosynthesis</keyword>
<dbReference type="InterPro" id="IPR044524">
    <property type="entry name" value="Isoase_HisA-like"/>
</dbReference>
<comment type="similarity">
    <text evidence="1 2">Belongs to the HisA/HisF family.</text>
</comment>
<dbReference type="GO" id="GO:0003949">
    <property type="term" value="F:1-(5-phosphoribosyl)-5-[(5-phosphoribosylamino)methylideneamino]imidazole-4-carboxamide isomerase activity"/>
    <property type="evidence" value="ECO:0007669"/>
    <property type="project" value="InterPro"/>
</dbReference>
<dbReference type="Gene3D" id="3.20.20.70">
    <property type="entry name" value="Aldolase class I"/>
    <property type="match status" value="1"/>
</dbReference>
<dbReference type="PANTHER" id="PTHR43090">
    <property type="entry name" value="1-(5-PHOSPHORIBOSYL)-5-[(5-PHOSPHORIBOSYLAMINO)METHYLIDENEAMINO] IMIDAZOLE-4-CARBOXAMIDE ISOMERASE"/>
    <property type="match status" value="1"/>
</dbReference>
<name>A0A0G4HPS9_9ALVE</name>
<dbReference type="GO" id="GO:0005737">
    <property type="term" value="C:cytoplasm"/>
    <property type="evidence" value="ECO:0007669"/>
    <property type="project" value="TreeGrafter"/>
</dbReference>
<dbReference type="EMBL" id="CDMZ01003405">
    <property type="protein sequence ID" value="CEM46233.1"/>
    <property type="molecule type" value="Genomic_DNA"/>
</dbReference>
<dbReference type="InterPro" id="IPR006062">
    <property type="entry name" value="His_biosynth"/>
</dbReference>
<dbReference type="CDD" id="cd04723">
    <property type="entry name" value="HisA_HisF"/>
    <property type="match status" value="1"/>
</dbReference>
<protein>
    <submittedName>
        <fullName evidence="3">Uncharacterized protein</fullName>
    </submittedName>
</protein>
<dbReference type="PANTHER" id="PTHR43090:SF2">
    <property type="entry name" value="1-(5-PHOSPHORIBOSYL)-5-[(5-PHOSPHORIBOSYLAMINO)METHYLIDENEAMINO] IMIDAZOLE-4-CARBOXAMIDE ISOMERASE"/>
    <property type="match status" value="1"/>
</dbReference>
<dbReference type="SUPFAM" id="SSF51366">
    <property type="entry name" value="Ribulose-phoshate binding barrel"/>
    <property type="match status" value="1"/>
</dbReference>
<evidence type="ECO:0000256" key="1">
    <source>
        <dbReference type="ARBA" id="ARBA00009667"/>
    </source>
</evidence>
<sequence length="321" mass="34433">MEVSRRRSLFRPCIDLHGGKVKQIVGGSLKADDAVAVEKEDKVEGTGGDGGAEEPKTNFVANEGAEYFAQMYKDDNCVGGHVIKLGSNPANDEAARKALATWPNGLQVGGGIVSDNAEEWLSAGASHVIVTSFLFTEGGTLFSFDRLRDLSTRIGKERLVVDLSCRRVLVGEAEAKEGSGESDGIVLLEDGTRLCWQVATNKWQTLADLRLSPSVLKRIAEFCVEFLVHAADVEGLCRGIDEELVQALGRWSPIPVTYAGGARCVEDLARVERLSNGCVDLTIGSALDIFGGSAVRYRDCIRWNAGEALTSEPSKDVGGSK</sequence>